<keyword evidence="2" id="KW-1185">Reference proteome</keyword>
<protein>
    <submittedName>
        <fullName evidence="1">Uncharacterized protein</fullName>
    </submittedName>
</protein>
<evidence type="ECO:0000313" key="1">
    <source>
        <dbReference type="EMBL" id="GFY55350.1"/>
    </source>
</evidence>
<organism evidence="1 2">
    <name type="scientific">Trichonephila inaurata madagascariensis</name>
    <dbReference type="NCBI Taxonomy" id="2747483"/>
    <lineage>
        <taxon>Eukaryota</taxon>
        <taxon>Metazoa</taxon>
        <taxon>Ecdysozoa</taxon>
        <taxon>Arthropoda</taxon>
        <taxon>Chelicerata</taxon>
        <taxon>Arachnida</taxon>
        <taxon>Araneae</taxon>
        <taxon>Araneomorphae</taxon>
        <taxon>Entelegynae</taxon>
        <taxon>Araneoidea</taxon>
        <taxon>Nephilidae</taxon>
        <taxon>Trichonephila</taxon>
        <taxon>Trichonephila inaurata</taxon>
    </lineage>
</organism>
<gene>
    <name evidence="1" type="ORF">TNIN_351171</name>
</gene>
<dbReference type="EMBL" id="BMAV01010343">
    <property type="protein sequence ID" value="GFY55350.1"/>
    <property type="molecule type" value="Genomic_DNA"/>
</dbReference>
<name>A0A8X7C4I4_9ARAC</name>
<dbReference type="Proteomes" id="UP000886998">
    <property type="component" value="Unassembled WGS sequence"/>
</dbReference>
<accession>A0A8X7C4I4</accession>
<sequence>MKAWLPKNECKTPYKEHLDSRNKEKILLILRNCPLHDVRVTFESESPLVLYVWYTALRDVMKCIHLQLVRCLFALGMTSRGPFLHLRGHLRHLPLWFEPRVVPNGGGVNMCGLPAARLIHFRTRNRSLFNCGSRLLLFPPTNSLRSFIKETFYE</sequence>
<proteinExistence type="predicted"/>
<evidence type="ECO:0000313" key="2">
    <source>
        <dbReference type="Proteomes" id="UP000886998"/>
    </source>
</evidence>
<dbReference type="AlphaFoldDB" id="A0A8X7C4I4"/>
<comment type="caution">
    <text evidence="1">The sequence shown here is derived from an EMBL/GenBank/DDBJ whole genome shotgun (WGS) entry which is preliminary data.</text>
</comment>
<reference evidence="1" key="1">
    <citation type="submission" date="2020-08" db="EMBL/GenBank/DDBJ databases">
        <title>Multicomponent nature underlies the extraordinary mechanical properties of spider dragline silk.</title>
        <authorList>
            <person name="Kono N."/>
            <person name="Nakamura H."/>
            <person name="Mori M."/>
            <person name="Yoshida Y."/>
            <person name="Ohtoshi R."/>
            <person name="Malay A.D."/>
            <person name="Moran D.A.P."/>
            <person name="Tomita M."/>
            <person name="Numata K."/>
            <person name="Arakawa K."/>
        </authorList>
    </citation>
    <scope>NUCLEOTIDE SEQUENCE</scope>
</reference>